<proteinExistence type="inferred from homology"/>
<accession>A0AAD5PQD0</accession>
<gene>
    <name evidence="3" type="ORF">GHT06_017817</name>
</gene>
<feature type="compositionally biased region" description="Basic and acidic residues" evidence="2">
    <location>
        <begin position="855"/>
        <end position="879"/>
    </location>
</feature>
<protein>
    <recommendedName>
        <fullName evidence="5">Round spermatid basic protein 1-like protein</fullName>
    </recommendedName>
</protein>
<dbReference type="GO" id="GO:0005634">
    <property type="term" value="C:nucleus"/>
    <property type="evidence" value="ECO:0007669"/>
    <property type="project" value="InterPro"/>
</dbReference>
<dbReference type="Proteomes" id="UP000820818">
    <property type="component" value="Linkage Group LG7"/>
</dbReference>
<feature type="compositionally biased region" description="Polar residues" evidence="2">
    <location>
        <begin position="103"/>
        <end position="113"/>
    </location>
</feature>
<sequence length="982" mass="112599">MATRESSVVSDRELETVSKLDFTGFESENSPVNDETNGADVKLSEFIRNLPGLPSSNSLLTRSTNDVVSCDAASGPLEDSSELSCAVKTENCDSLAIKEEFTTTLPPEHSITSKTERSKESNRDRHSRHKSSRDCRKCNERRKTKRCNVGVQCRIDRHLSKTITLQSWIPKSIYSSSSVPHWEHHKYASLIKLETYPNGNASVLHMSQDEIDHLNLNERELKELAHEFLKLSFSEDENGFAHYVMSIVHNAASYMPDLLDHMAENYPNLTVKNGVLGRNSDIESSNMAHFKDQVYKTYSGGTFRQGPLHQISLVGTVTEEVGGYFPKFLEMLEKNIFLKLTMPWGETSVVKMESPLESNDGPILWIRPGEQMLPTAELNANRSPIKRKRTGINELRNLQYLPRSLEAREVLFEDRTRAHADHVGHGLDRMTTAAVGILKAVRCGDKSKINRITKDVVAFHAGDFNDLVSLLQLDTYEPPISQCVQWVEDAKLNQLHREGIRYAKIPLYDNDIYFLPRNVIHQFRTVSAVTSIAWHVRLRQYYPELIKLYKRMAAEDGGAIAIDEDLRRHGMKRYVPSAAMSENCDTENHRSKLRVPEERTTEDDESEEESMRTDKHKRQEEKEKDGKKGERSKEAKKEVGKSDSHIEDVKAKSASREEKSEKSRTFGDRDRTKDAEQQTDHKNNREQRKLEEKSEKTKRPEHPSKDSKKPEERLERSKKTDDGGKESKHGDERVGKSDRSDKTFESKKDGKQRSKEHEFKSKHERHNEDVKPECFKEPVKNEDCIGLKKDEEINLIGEENHDHIEVSPKHVVAEKRRKSLEGDLSKDLDGKKDHKGKREEDKSGNRHKDHRREKSRNGEPRSDQPRHRSEHHRSSDLHDHKHSNKPCKEERRKRKVEEEEHQNVVESKKSKPNHQVECGKHGTRNESLIESLVPASDSKQYCVPKVWPKLAAAKKDLFSSGDLLGSIMSSMLPVTKAKEDND</sequence>
<feature type="compositionally biased region" description="Basic and acidic residues" evidence="2">
    <location>
        <begin position="586"/>
        <end position="599"/>
    </location>
</feature>
<reference evidence="3 4" key="1">
    <citation type="submission" date="2022-05" db="EMBL/GenBank/DDBJ databases">
        <title>A multi-omics perspective on studying reproductive biology in Daphnia sinensis.</title>
        <authorList>
            <person name="Jia J."/>
        </authorList>
    </citation>
    <scope>NUCLEOTIDE SEQUENCE [LARGE SCALE GENOMIC DNA]</scope>
    <source>
        <strain evidence="3 4">WSL</strain>
    </source>
</reference>
<dbReference type="EMBL" id="WJBH02000007">
    <property type="protein sequence ID" value="KAI9555302.1"/>
    <property type="molecule type" value="Genomic_DNA"/>
</dbReference>
<organism evidence="3 4">
    <name type="scientific">Daphnia sinensis</name>
    <dbReference type="NCBI Taxonomy" id="1820382"/>
    <lineage>
        <taxon>Eukaryota</taxon>
        <taxon>Metazoa</taxon>
        <taxon>Ecdysozoa</taxon>
        <taxon>Arthropoda</taxon>
        <taxon>Crustacea</taxon>
        <taxon>Branchiopoda</taxon>
        <taxon>Diplostraca</taxon>
        <taxon>Cladocera</taxon>
        <taxon>Anomopoda</taxon>
        <taxon>Daphniidae</taxon>
        <taxon>Daphnia</taxon>
        <taxon>Daphnia similis group</taxon>
    </lineage>
</organism>
<evidence type="ECO:0008006" key="5">
    <source>
        <dbReference type="Google" id="ProtNLM"/>
    </source>
</evidence>
<dbReference type="PANTHER" id="PTHR13354">
    <property type="entry name" value="ROUND SPERMATID BASIC PROTEIN 1"/>
    <property type="match status" value="1"/>
</dbReference>
<dbReference type="InterPro" id="IPR026306">
    <property type="entry name" value="RSBN1/Dpy-2/CEP530"/>
</dbReference>
<dbReference type="AlphaFoldDB" id="A0AAD5PQD0"/>
<name>A0AAD5PQD0_9CRUS</name>
<comment type="similarity">
    <text evidence="1">Belongs to the round spermatid basic protein 1 family.</text>
</comment>
<feature type="region of interest" description="Disordered" evidence="2">
    <location>
        <begin position="577"/>
        <end position="922"/>
    </location>
</feature>
<feature type="compositionally biased region" description="Basic and acidic residues" evidence="2">
    <location>
        <begin position="114"/>
        <end position="124"/>
    </location>
</feature>
<feature type="compositionally biased region" description="Basic and acidic residues" evidence="2">
    <location>
        <begin position="886"/>
        <end position="909"/>
    </location>
</feature>
<evidence type="ECO:0000256" key="1">
    <source>
        <dbReference type="ARBA" id="ARBA00010560"/>
    </source>
</evidence>
<keyword evidence="4" id="KW-1185">Reference proteome</keyword>
<dbReference type="PANTHER" id="PTHR13354:SF11">
    <property type="entry name" value="LYSINE-SPECIFIC DEMETHYLASE 9"/>
    <property type="match status" value="1"/>
</dbReference>
<feature type="compositionally biased region" description="Basic and acidic residues" evidence="2">
    <location>
        <begin position="609"/>
        <end position="846"/>
    </location>
</feature>
<feature type="region of interest" description="Disordered" evidence="2">
    <location>
        <begin position="103"/>
        <end position="137"/>
    </location>
</feature>
<evidence type="ECO:0000313" key="4">
    <source>
        <dbReference type="Proteomes" id="UP000820818"/>
    </source>
</evidence>
<evidence type="ECO:0000256" key="2">
    <source>
        <dbReference type="SAM" id="MobiDB-lite"/>
    </source>
</evidence>
<comment type="caution">
    <text evidence="3">The sequence shown here is derived from an EMBL/GenBank/DDBJ whole genome shotgun (WGS) entry which is preliminary data.</text>
</comment>
<evidence type="ECO:0000313" key="3">
    <source>
        <dbReference type="EMBL" id="KAI9555302.1"/>
    </source>
</evidence>